<sequence length="404" mass="43181">MVPTPSEHGYQTISSSVQRATQSQHSYVEILSHLQEGLGLSIQVQGYLGHSPSAQGSSDTSLSSQHAPCPFLYSGPLGHSSADSGEVGISDSLQGTSEIAPFTKSILERPSSTNGIIEASPTSQDDLGFPPPSVQTLQPSPLSPMRTETLPATKDGYKPSRSVSGTLESFPSVPGALGVLKYNQGVLGPLVSDKGNLGPSTSLHHTWEHPKGVQGALESVSSTQESVGHYFSTEFPRMFICASSNFIPNPHEDSLRHSYFPKISSRHSNKTKKKMSRHVPFPEVDIRYSLLELDGLTSFPSVKGSLTSSIYVNKDSSFTFIPERSIPPPTSSDLHLSSSPDKGDLRLSHSSGGGSTHSKLKKTKSKHASKEAVLKAVPSEDEDLKLHHSPKRGGGKVPILTNAV</sequence>
<protein>
    <submittedName>
        <fullName evidence="2">Putative mucin-12-like</fullName>
    </submittedName>
</protein>
<feature type="compositionally biased region" description="Basic residues" evidence="1">
    <location>
        <begin position="358"/>
        <end position="367"/>
    </location>
</feature>
<evidence type="ECO:0000313" key="2">
    <source>
        <dbReference type="EMBL" id="KAH0506585.1"/>
    </source>
</evidence>
<feature type="compositionally biased region" description="Polar residues" evidence="1">
    <location>
        <begin position="331"/>
        <end position="340"/>
    </location>
</feature>
<proteinExistence type="predicted"/>
<evidence type="ECO:0000313" key="3">
    <source>
        <dbReference type="Proteomes" id="UP000710432"/>
    </source>
</evidence>
<organism evidence="2 3">
    <name type="scientific">Microtus ochrogaster</name>
    <name type="common">Prairie vole</name>
    <dbReference type="NCBI Taxonomy" id="79684"/>
    <lineage>
        <taxon>Eukaryota</taxon>
        <taxon>Metazoa</taxon>
        <taxon>Chordata</taxon>
        <taxon>Craniata</taxon>
        <taxon>Vertebrata</taxon>
        <taxon>Euteleostomi</taxon>
        <taxon>Mammalia</taxon>
        <taxon>Eutheria</taxon>
        <taxon>Euarchontoglires</taxon>
        <taxon>Glires</taxon>
        <taxon>Rodentia</taxon>
        <taxon>Myomorpha</taxon>
        <taxon>Muroidea</taxon>
        <taxon>Cricetidae</taxon>
        <taxon>Arvicolinae</taxon>
        <taxon>Microtus</taxon>
    </lineage>
</organism>
<dbReference type="AlphaFoldDB" id="A0A8J6G974"/>
<feature type="region of interest" description="Disordered" evidence="1">
    <location>
        <begin position="323"/>
        <end position="404"/>
    </location>
</feature>
<evidence type="ECO:0000256" key="1">
    <source>
        <dbReference type="SAM" id="MobiDB-lite"/>
    </source>
</evidence>
<dbReference type="EMBL" id="JAATJU010024020">
    <property type="protein sequence ID" value="KAH0506585.1"/>
    <property type="molecule type" value="Genomic_DNA"/>
</dbReference>
<dbReference type="Proteomes" id="UP000710432">
    <property type="component" value="Unassembled WGS sequence"/>
</dbReference>
<gene>
    <name evidence="2" type="ORF">LTLLF_172285</name>
</gene>
<accession>A0A8J6G974</accession>
<reference evidence="2" key="1">
    <citation type="submission" date="2020-03" db="EMBL/GenBank/DDBJ databases">
        <title>Studies in the Genomics of Life Span.</title>
        <authorList>
            <person name="Glass D."/>
        </authorList>
    </citation>
    <scope>NUCLEOTIDE SEQUENCE</scope>
    <source>
        <strain evidence="2">LTLLF</strain>
        <tissue evidence="2">Muscle</tissue>
    </source>
</reference>
<feature type="region of interest" description="Disordered" evidence="1">
    <location>
        <begin position="110"/>
        <end position="165"/>
    </location>
</feature>
<feature type="compositionally biased region" description="Polar residues" evidence="1">
    <location>
        <begin position="110"/>
        <end position="125"/>
    </location>
</feature>
<comment type="caution">
    <text evidence="2">The sequence shown here is derived from an EMBL/GenBank/DDBJ whole genome shotgun (WGS) entry which is preliminary data.</text>
</comment>
<name>A0A8J6G974_MICOH</name>